<keyword evidence="10" id="KW-1185">Reference proteome</keyword>
<dbReference type="EMBL" id="CP119935">
    <property type="protein sequence ID" value="WFD02735.1"/>
    <property type="molecule type" value="Genomic_DNA"/>
</dbReference>
<sequence>MSPPYMQRMSGLNAPGLVESPKPFAQPPSTDGKRRRTSPAMQPMMSPVQPGPQGNEPDLAHMGQPFMHQYPIGLGVHQTPPNTAFCFSPNMLSMPIPETPTSVASAPGGLLNQQNNMKRKASTDVWPDDVEVAFWEALRLIPKLGRRKVLVHGKPCGRNELIADYIERKTNKTRSRKQVSSHIQVLKNVKRNDPEFQQLIAEPAAEEDYYTPAGGMMYAQPLADYSSGLLGVSLLSTPNDAMIVPPSPLSSAALSPNPNLMSPLSAATGAIANALDNLHFGASPKPMLSAPVSPQLIPETTFLSDIEPVPMVVPASFSISIHW</sequence>
<evidence type="ECO:0000256" key="4">
    <source>
        <dbReference type="ARBA" id="ARBA00023163"/>
    </source>
</evidence>
<dbReference type="Gene3D" id="6.10.20.40">
    <property type="entry name" value="TEA/ATTS domain"/>
    <property type="match status" value="1"/>
</dbReference>
<keyword evidence="3" id="KW-0805">Transcription regulation</keyword>
<evidence type="ECO:0000259" key="8">
    <source>
        <dbReference type="PROSITE" id="PS51088"/>
    </source>
</evidence>
<dbReference type="GO" id="GO:0000981">
    <property type="term" value="F:DNA-binding transcription factor activity, RNA polymerase II-specific"/>
    <property type="evidence" value="ECO:0007669"/>
    <property type="project" value="TreeGrafter"/>
</dbReference>
<accession>A0AAF0IRM7</accession>
<dbReference type="InterPro" id="IPR038096">
    <property type="entry name" value="TEA/ATTS_sf"/>
</dbReference>
<comment type="similarity">
    <text evidence="2">Belongs to the TEC1 family.</text>
</comment>
<dbReference type="Pfam" id="PF01285">
    <property type="entry name" value="TEA"/>
    <property type="match status" value="1"/>
</dbReference>
<proteinExistence type="inferred from homology"/>
<feature type="domain" description="TEA" evidence="8">
    <location>
        <begin position="119"/>
        <end position="193"/>
    </location>
</feature>
<dbReference type="InterPro" id="IPR050937">
    <property type="entry name" value="TEC1_TEAD_TF"/>
</dbReference>
<feature type="region of interest" description="Disordered" evidence="7">
    <location>
        <begin position="1"/>
        <end position="60"/>
    </location>
</feature>
<comment type="subcellular location">
    <subcellularLocation>
        <location evidence="1">Nucleus</location>
    </subcellularLocation>
</comment>
<keyword evidence="5" id="KW-0539">Nucleus</keyword>
<evidence type="ECO:0000256" key="6">
    <source>
        <dbReference type="PROSITE-ProRule" id="PRU00505"/>
    </source>
</evidence>
<evidence type="ECO:0000256" key="5">
    <source>
        <dbReference type="ARBA" id="ARBA00023242"/>
    </source>
</evidence>
<organism evidence="9 10">
    <name type="scientific">Malassezia obtusa</name>
    <dbReference type="NCBI Taxonomy" id="76774"/>
    <lineage>
        <taxon>Eukaryota</taxon>
        <taxon>Fungi</taxon>
        <taxon>Dikarya</taxon>
        <taxon>Basidiomycota</taxon>
        <taxon>Ustilaginomycotina</taxon>
        <taxon>Malasseziomycetes</taxon>
        <taxon>Malasseziales</taxon>
        <taxon>Malasseziaceae</taxon>
        <taxon>Malassezia</taxon>
    </lineage>
</organism>
<evidence type="ECO:0000256" key="1">
    <source>
        <dbReference type="ARBA" id="ARBA00004123"/>
    </source>
</evidence>
<feature type="DNA-binding region" description="TEA" evidence="6">
    <location>
        <begin position="119"/>
        <end position="193"/>
    </location>
</feature>
<dbReference type="GO" id="GO:0000978">
    <property type="term" value="F:RNA polymerase II cis-regulatory region sequence-specific DNA binding"/>
    <property type="evidence" value="ECO:0007669"/>
    <property type="project" value="TreeGrafter"/>
</dbReference>
<evidence type="ECO:0000256" key="2">
    <source>
        <dbReference type="ARBA" id="ARBA00008421"/>
    </source>
</evidence>
<evidence type="ECO:0000313" key="9">
    <source>
        <dbReference type="EMBL" id="WFD02735.1"/>
    </source>
</evidence>
<dbReference type="AlphaFoldDB" id="A0AAF0IRM7"/>
<dbReference type="GO" id="GO:0005634">
    <property type="term" value="C:nucleus"/>
    <property type="evidence" value="ECO:0007669"/>
    <property type="project" value="UniProtKB-SubCell"/>
</dbReference>
<keyword evidence="4" id="KW-0804">Transcription</keyword>
<dbReference type="Proteomes" id="UP001214603">
    <property type="component" value="Chromosome 2"/>
</dbReference>
<dbReference type="InterPro" id="IPR000818">
    <property type="entry name" value="TEA/ATTS_dom"/>
</dbReference>
<protein>
    <recommendedName>
        <fullName evidence="8">TEA domain-containing protein</fullName>
    </recommendedName>
</protein>
<dbReference type="GO" id="GO:0005667">
    <property type="term" value="C:transcription regulator complex"/>
    <property type="evidence" value="ECO:0007669"/>
    <property type="project" value="TreeGrafter"/>
</dbReference>
<dbReference type="PANTHER" id="PTHR11834">
    <property type="entry name" value="TRANSCRIPTIONAL ENHANCER FACTOR TEF RELATED"/>
    <property type="match status" value="1"/>
</dbReference>
<dbReference type="PROSITE" id="PS51088">
    <property type="entry name" value="TEA_2"/>
    <property type="match status" value="1"/>
</dbReference>
<evidence type="ECO:0000256" key="3">
    <source>
        <dbReference type="ARBA" id="ARBA00023015"/>
    </source>
</evidence>
<name>A0AAF0IRM7_9BASI</name>
<reference evidence="9" key="1">
    <citation type="submission" date="2023-03" db="EMBL/GenBank/DDBJ databases">
        <title>Mating type loci evolution in Malassezia.</title>
        <authorList>
            <person name="Coelho M.A."/>
        </authorList>
    </citation>
    <scope>NUCLEOTIDE SEQUENCE</scope>
    <source>
        <strain evidence="9">CBS 7876</strain>
    </source>
</reference>
<evidence type="ECO:0000313" key="10">
    <source>
        <dbReference type="Proteomes" id="UP001214603"/>
    </source>
</evidence>
<dbReference type="PRINTS" id="PR00065">
    <property type="entry name" value="TEADOMAIN"/>
</dbReference>
<dbReference type="PANTHER" id="PTHR11834:SF0">
    <property type="entry name" value="PROTEIN SCALLOPED"/>
    <property type="match status" value="1"/>
</dbReference>
<gene>
    <name evidence="9" type="ORF">MOBT1_001419</name>
</gene>
<evidence type="ECO:0000256" key="7">
    <source>
        <dbReference type="SAM" id="MobiDB-lite"/>
    </source>
</evidence>
<dbReference type="SMART" id="SM00426">
    <property type="entry name" value="TEA"/>
    <property type="match status" value="1"/>
</dbReference>